<proteinExistence type="predicted"/>
<evidence type="ECO:0000313" key="2">
    <source>
        <dbReference type="Proteomes" id="UP001225605"/>
    </source>
</evidence>
<organism evidence="1 2">
    <name type="scientific">Saccharothrix yanglingensis</name>
    <dbReference type="NCBI Taxonomy" id="659496"/>
    <lineage>
        <taxon>Bacteria</taxon>
        <taxon>Bacillati</taxon>
        <taxon>Actinomycetota</taxon>
        <taxon>Actinomycetes</taxon>
        <taxon>Pseudonocardiales</taxon>
        <taxon>Pseudonocardiaceae</taxon>
        <taxon>Saccharothrix</taxon>
    </lineage>
</organism>
<comment type="caution">
    <text evidence="1">The sequence shown here is derived from an EMBL/GenBank/DDBJ whole genome shotgun (WGS) entry which is preliminary data.</text>
</comment>
<gene>
    <name evidence="1" type="ORF">CKY47_34880</name>
</gene>
<keyword evidence="2" id="KW-1185">Reference proteome</keyword>
<sequence length="83" mass="9164">MPEPAYGRIDAMPQEDLSVPRKQMHTTIRIHHRLACRDSATVVVCCCLVDDATRTRCSSPMNAVRDVLSIADSTGISTTSDWC</sequence>
<protein>
    <submittedName>
        <fullName evidence="1">Uncharacterized protein</fullName>
    </submittedName>
</protein>
<dbReference type="EMBL" id="NSDM01000028">
    <property type="protein sequence ID" value="MDQ2589041.1"/>
    <property type="molecule type" value="Genomic_DNA"/>
</dbReference>
<accession>A0ABU0XAQ6</accession>
<reference evidence="1 2" key="1">
    <citation type="submission" date="2017-06" db="EMBL/GenBank/DDBJ databases">
        <title>Cultured bacterium strain Saccharothrix yanglingensis Hhs.015.</title>
        <authorList>
            <person name="Xia Y."/>
        </authorList>
    </citation>
    <scope>NUCLEOTIDE SEQUENCE [LARGE SCALE GENOMIC DNA]</scope>
    <source>
        <strain evidence="1 2">Hhs.015</strain>
    </source>
</reference>
<dbReference type="Proteomes" id="UP001225605">
    <property type="component" value="Unassembled WGS sequence"/>
</dbReference>
<name>A0ABU0XAQ6_9PSEU</name>
<evidence type="ECO:0000313" key="1">
    <source>
        <dbReference type="EMBL" id="MDQ2589041.1"/>
    </source>
</evidence>